<name>A0AAT9J7G3_9VIRU</name>
<evidence type="ECO:0000313" key="1">
    <source>
        <dbReference type="EMBL" id="DBA52055.1"/>
    </source>
</evidence>
<accession>A0AAT9J7G3</accession>
<protein>
    <submittedName>
        <fullName evidence="1">ORF16</fullName>
    </submittedName>
</protein>
<reference evidence="1" key="1">
    <citation type="journal article" date="2024" name="Environ. Microbiol. Rep.">
        <title>Hiding in plain sight: The discovery of complete genomes of 11 hypothetical spindle-shaped viruses that putatively infect mesophilic ammonia-oxidizing archaea.</title>
        <authorList>
            <person name="Ni Y."/>
            <person name="Xu T."/>
            <person name="Yan S."/>
            <person name="Chen L."/>
            <person name="Wang Y."/>
        </authorList>
    </citation>
    <scope>NUCLEOTIDE SEQUENCE</scope>
    <source>
        <strain evidence="1">NMC1</strain>
    </source>
</reference>
<proteinExistence type="predicted"/>
<sequence>MNKKHPVVCDYCYSHKKLYVFESIGEHHICTECLKEELEFLKDLEQ</sequence>
<reference evidence="1" key="2">
    <citation type="submission" date="2024-03" db="EMBL/GenBank/DDBJ databases">
        <authorList>
            <person name="Ni Y."/>
            <person name="Xu T."/>
            <person name="Yan S."/>
            <person name="Chen L."/>
            <person name="Wang Y."/>
        </authorList>
    </citation>
    <scope>NUCLEOTIDE SEQUENCE</scope>
    <source>
        <strain evidence="1">NMC1</strain>
    </source>
</reference>
<dbReference type="EMBL" id="BK067789">
    <property type="protein sequence ID" value="DBA52055.1"/>
    <property type="molecule type" value="Genomic_DNA"/>
</dbReference>
<organism evidence="1">
    <name type="scientific">Nitrosopumilaceae spindle-shaped virus</name>
    <dbReference type="NCBI Taxonomy" id="3065433"/>
    <lineage>
        <taxon>Viruses</taxon>
    </lineage>
</organism>